<comment type="caution">
    <text evidence="1">The sequence shown here is derived from an EMBL/GenBank/DDBJ whole genome shotgun (WGS) entry which is preliminary data.</text>
</comment>
<keyword evidence="2" id="KW-1185">Reference proteome</keyword>
<proteinExistence type="predicted"/>
<reference evidence="1 2" key="1">
    <citation type="submission" date="2018-10" db="EMBL/GenBank/DDBJ databases">
        <title>A high-quality apple genome assembly.</title>
        <authorList>
            <person name="Hu J."/>
        </authorList>
    </citation>
    <scope>NUCLEOTIDE SEQUENCE [LARGE SCALE GENOMIC DNA]</scope>
    <source>
        <strain evidence="2">cv. HFTH1</strain>
        <tissue evidence="1">Young leaf</tissue>
    </source>
</reference>
<name>A0A498I8B4_MALDO</name>
<accession>A0A498I8B4</accession>
<dbReference type="AlphaFoldDB" id="A0A498I8B4"/>
<dbReference type="EMBL" id="RDQH01000340">
    <property type="protein sequence ID" value="RXH77323.1"/>
    <property type="molecule type" value="Genomic_DNA"/>
</dbReference>
<dbReference type="STRING" id="3750.A0A498I8B4"/>
<dbReference type="Proteomes" id="UP000290289">
    <property type="component" value="Chromosome 14"/>
</dbReference>
<gene>
    <name evidence="1" type="ORF">DVH24_023597</name>
</gene>
<organism evidence="1 2">
    <name type="scientific">Malus domestica</name>
    <name type="common">Apple</name>
    <name type="synonym">Pyrus malus</name>
    <dbReference type="NCBI Taxonomy" id="3750"/>
    <lineage>
        <taxon>Eukaryota</taxon>
        <taxon>Viridiplantae</taxon>
        <taxon>Streptophyta</taxon>
        <taxon>Embryophyta</taxon>
        <taxon>Tracheophyta</taxon>
        <taxon>Spermatophyta</taxon>
        <taxon>Magnoliopsida</taxon>
        <taxon>eudicotyledons</taxon>
        <taxon>Gunneridae</taxon>
        <taxon>Pentapetalae</taxon>
        <taxon>rosids</taxon>
        <taxon>fabids</taxon>
        <taxon>Rosales</taxon>
        <taxon>Rosaceae</taxon>
        <taxon>Amygdaloideae</taxon>
        <taxon>Maleae</taxon>
        <taxon>Malus</taxon>
    </lineage>
</organism>
<evidence type="ECO:0000313" key="1">
    <source>
        <dbReference type="EMBL" id="RXH77323.1"/>
    </source>
</evidence>
<protein>
    <submittedName>
        <fullName evidence="1">Uncharacterized protein</fullName>
    </submittedName>
</protein>
<sequence length="74" mass="8401">MKRNTHQSFQQLEASQPLPALLLLRLDFDILVANPRKQKLYIQVNDSLGFADLTIGTGEAEMTQLRAEDEQMKA</sequence>
<evidence type="ECO:0000313" key="2">
    <source>
        <dbReference type="Proteomes" id="UP000290289"/>
    </source>
</evidence>